<name>A0A8X6R2Z3_NEPPI</name>
<dbReference type="AlphaFoldDB" id="A0A8X6R2Z3"/>
<proteinExistence type="predicted"/>
<comment type="caution">
    <text evidence="2">The sequence shown here is derived from an EMBL/GenBank/DDBJ whole genome shotgun (WGS) entry which is preliminary data.</text>
</comment>
<evidence type="ECO:0000313" key="2">
    <source>
        <dbReference type="EMBL" id="GFU55896.1"/>
    </source>
</evidence>
<dbReference type="Proteomes" id="UP000887013">
    <property type="component" value="Unassembled WGS sequence"/>
</dbReference>
<gene>
    <name evidence="2" type="ORF">NPIL_696441</name>
</gene>
<evidence type="ECO:0000256" key="1">
    <source>
        <dbReference type="SAM" id="Phobius"/>
    </source>
</evidence>
<keyword evidence="3" id="KW-1185">Reference proteome</keyword>
<accession>A0A8X6R2Z3</accession>
<keyword evidence="1" id="KW-0812">Transmembrane</keyword>
<keyword evidence="1" id="KW-1133">Transmembrane helix</keyword>
<protein>
    <submittedName>
        <fullName evidence="2">Uncharacterized protein</fullName>
    </submittedName>
</protein>
<dbReference type="EMBL" id="BMAW01039458">
    <property type="protein sequence ID" value="GFU55896.1"/>
    <property type="molecule type" value="Genomic_DNA"/>
</dbReference>
<reference evidence="2" key="1">
    <citation type="submission" date="2020-08" db="EMBL/GenBank/DDBJ databases">
        <title>Multicomponent nature underlies the extraordinary mechanical properties of spider dragline silk.</title>
        <authorList>
            <person name="Kono N."/>
            <person name="Nakamura H."/>
            <person name="Mori M."/>
            <person name="Yoshida Y."/>
            <person name="Ohtoshi R."/>
            <person name="Malay A.D."/>
            <person name="Moran D.A.P."/>
            <person name="Tomita M."/>
            <person name="Numata K."/>
            <person name="Arakawa K."/>
        </authorList>
    </citation>
    <scope>NUCLEOTIDE SEQUENCE</scope>
</reference>
<keyword evidence="1" id="KW-0472">Membrane</keyword>
<feature type="transmembrane region" description="Helical" evidence="1">
    <location>
        <begin position="96"/>
        <end position="117"/>
    </location>
</feature>
<sequence length="120" mass="13834">MDASTFDGRTQRITLIVLFQSSVMISAEGRKFIKSHHKDDSWFHHFTLTTECSENLLSRITRDDSWFHHFTLTTECSHKTSSPRQLPQIQSLIEKVMATMFLAIMFFTISLDINTVYSGG</sequence>
<evidence type="ECO:0000313" key="3">
    <source>
        <dbReference type="Proteomes" id="UP000887013"/>
    </source>
</evidence>
<organism evidence="2 3">
    <name type="scientific">Nephila pilipes</name>
    <name type="common">Giant wood spider</name>
    <name type="synonym">Nephila maculata</name>
    <dbReference type="NCBI Taxonomy" id="299642"/>
    <lineage>
        <taxon>Eukaryota</taxon>
        <taxon>Metazoa</taxon>
        <taxon>Ecdysozoa</taxon>
        <taxon>Arthropoda</taxon>
        <taxon>Chelicerata</taxon>
        <taxon>Arachnida</taxon>
        <taxon>Araneae</taxon>
        <taxon>Araneomorphae</taxon>
        <taxon>Entelegynae</taxon>
        <taxon>Araneoidea</taxon>
        <taxon>Nephilidae</taxon>
        <taxon>Nephila</taxon>
    </lineage>
</organism>